<dbReference type="PANTHER" id="PTHR34858:SF1">
    <property type="entry name" value="CYSO-CYSTEINE PEPTIDASE"/>
    <property type="match status" value="1"/>
</dbReference>
<keyword evidence="1" id="KW-0645">Protease</keyword>
<evidence type="ECO:0000256" key="3">
    <source>
        <dbReference type="ARBA" id="ARBA00022801"/>
    </source>
</evidence>
<dbReference type="InterPro" id="IPR051929">
    <property type="entry name" value="VirAsm_ModProt"/>
</dbReference>
<dbReference type="InterPro" id="IPR028090">
    <property type="entry name" value="JAB_dom_prok"/>
</dbReference>
<name>A0ABU4HLH6_9ACTN</name>
<accession>A0ABU4HLH6</accession>
<dbReference type="InterPro" id="IPR000555">
    <property type="entry name" value="JAMM/MPN+_dom"/>
</dbReference>
<comment type="caution">
    <text evidence="7">The sequence shown here is derived from an EMBL/GenBank/DDBJ whole genome shotgun (WGS) entry which is preliminary data.</text>
</comment>
<evidence type="ECO:0000256" key="1">
    <source>
        <dbReference type="ARBA" id="ARBA00022670"/>
    </source>
</evidence>
<reference evidence="8" key="1">
    <citation type="submission" date="2023-07" db="EMBL/GenBank/DDBJ databases">
        <title>Conexibacter stalactiti sp. nov., isolated from stalactites in a lava cave and emended description of the genus Conexibacter.</title>
        <authorList>
            <person name="Lee S.D."/>
        </authorList>
    </citation>
    <scope>NUCLEOTIDE SEQUENCE [LARGE SCALE GENOMIC DNA]</scope>
    <source>
        <strain evidence="8">KCTC 39840</strain>
    </source>
</reference>
<dbReference type="Proteomes" id="UP001284601">
    <property type="component" value="Unassembled WGS sequence"/>
</dbReference>
<dbReference type="Gene3D" id="3.40.140.10">
    <property type="entry name" value="Cytidine Deaminase, domain 2"/>
    <property type="match status" value="1"/>
</dbReference>
<organism evidence="7 8">
    <name type="scientific">Conexibacter stalactiti</name>
    <dbReference type="NCBI Taxonomy" id="1940611"/>
    <lineage>
        <taxon>Bacteria</taxon>
        <taxon>Bacillati</taxon>
        <taxon>Actinomycetota</taxon>
        <taxon>Thermoleophilia</taxon>
        <taxon>Solirubrobacterales</taxon>
        <taxon>Conexibacteraceae</taxon>
        <taxon>Conexibacter</taxon>
    </lineage>
</organism>
<sequence>MKIARELYDQLIAHARAEAPNECCGMIASADGTAVRIFPAENTAASPLRYEIDGRQQLEILDAIEDGGHDLGAIYHSHTRTAPEPSQTDINLAFYPDSLYVIVGIANAEPDVRAWRIVDGAVSEAELIVE</sequence>
<feature type="domain" description="JAB1/MPN/MOV34 metalloenzyme" evidence="6">
    <location>
        <begin position="1"/>
        <end position="127"/>
    </location>
</feature>
<keyword evidence="3" id="KW-0378">Hydrolase</keyword>
<dbReference type="EMBL" id="JAWSTH010000013">
    <property type="protein sequence ID" value="MDW5594148.1"/>
    <property type="molecule type" value="Genomic_DNA"/>
</dbReference>
<keyword evidence="2" id="KW-0479">Metal-binding</keyword>
<gene>
    <name evidence="7" type="ORF">R7226_07370</name>
</gene>
<evidence type="ECO:0000259" key="6">
    <source>
        <dbReference type="SMART" id="SM00232"/>
    </source>
</evidence>
<evidence type="ECO:0000256" key="5">
    <source>
        <dbReference type="ARBA" id="ARBA00023049"/>
    </source>
</evidence>
<reference evidence="7 8" key="2">
    <citation type="submission" date="2023-10" db="EMBL/GenBank/DDBJ databases">
        <authorList>
            <person name="Han X.F."/>
        </authorList>
    </citation>
    <scope>NUCLEOTIDE SEQUENCE [LARGE SCALE GENOMIC DNA]</scope>
    <source>
        <strain evidence="7 8">KCTC 39840</strain>
    </source>
</reference>
<evidence type="ECO:0000256" key="2">
    <source>
        <dbReference type="ARBA" id="ARBA00022723"/>
    </source>
</evidence>
<keyword evidence="4" id="KW-0862">Zinc</keyword>
<dbReference type="SUPFAM" id="SSF102712">
    <property type="entry name" value="JAB1/MPN domain"/>
    <property type="match status" value="1"/>
</dbReference>
<dbReference type="SMART" id="SM00232">
    <property type="entry name" value="JAB_MPN"/>
    <property type="match status" value="1"/>
</dbReference>
<evidence type="ECO:0000256" key="4">
    <source>
        <dbReference type="ARBA" id="ARBA00022833"/>
    </source>
</evidence>
<dbReference type="PANTHER" id="PTHR34858">
    <property type="entry name" value="CYSO-CYSTEINE PEPTIDASE"/>
    <property type="match status" value="1"/>
</dbReference>
<evidence type="ECO:0000313" key="8">
    <source>
        <dbReference type="Proteomes" id="UP001284601"/>
    </source>
</evidence>
<evidence type="ECO:0000313" key="7">
    <source>
        <dbReference type="EMBL" id="MDW5594148.1"/>
    </source>
</evidence>
<dbReference type="CDD" id="cd08070">
    <property type="entry name" value="MPN_like"/>
    <property type="match status" value="1"/>
</dbReference>
<proteinExistence type="predicted"/>
<keyword evidence="5" id="KW-0482">Metalloprotease</keyword>
<dbReference type="Pfam" id="PF14464">
    <property type="entry name" value="Prok-JAB"/>
    <property type="match status" value="1"/>
</dbReference>
<protein>
    <submittedName>
        <fullName evidence="7">M67 family metallopeptidase</fullName>
    </submittedName>
</protein>
<keyword evidence="8" id="KW-1185">Reference proteome</keyword>
<dbReference type="RefSeq" id="WP_318596405.1">
    <property type="nucleotide sequence ID" value="NZ_JAWSTH010000013.1"/>
</dbReference>